<evidence type="ECO:0000313" key="2">
    <source>
        <dbReference type="Proteomes" id="UP000473014"/>
    </source>
</evidence>
<comment type="caution">
    <text evidence="1">The sequence shown here is derived from an EMBL/GenBank/DDBJ whole genome shotgun (WGS) entry which is preliminary data.</text>
</comment>
<evidence type="ECO:0000313" key="1">
    <source>
        <dbReference type="EMBL" id="MTE19352.1"/>
    </source>
</evidence>
<protein>
    <submittedName>
        <fullName evidence="1">Uncharacterized protein</fullName>
    </submittedName>
</protein>
<dbReference type="EMBL" id="WIXO01000001">
    <property type="protein sequence ID" value="MTE19352.1"/>
    <property type="molecule type" value="Genomic_DNA"/>
</dbReference>
<reference evidence="1 2" key="1">
    <citation type="submission" date="2019-11" db="EMBL/GenBank/DDBJ databases">
        <authorList>
            <person name="Yuan L."/>
        </authorList>
    </citation>
    <scope>NUCLEOTIDE SEQUENCE [LARGE SCALE GENOMIC DNA]</scope>
    <source>
        <strain evidence="1 2">TRM43335</strain>
    </source>
</reference>
<dbReference type="OrthoDB" id="3689934at2"/>
<dbReference type="AlphaFoldDB" id="A0A6G2BBS4"/>
<accession>A0A6G2BBS4</accession>
<proteinExistence type="predicted"/>
<dbReference type="RefSeq" id="WP_155070730.1">
    <property type="nucleotide sequence ID" value="NZ_WIXO01000001.1"/>
</dbReference>
<name>A0A6G2BBS4_9ACTN</name>
<dbReference type="Proteomes" id="UP000473014">
    <property type="component" value="Unassembled WGS sequence"/>
</dbReference>
<sequence>MSTEAETRGPLPKPGPPPYTDCWSEEKLLTPTVVATPRGIAFRDEVPHDRDGWGVLWARRALRRGQGRALYGTVHTQRQRAVMRRLTCHVCNGPADRDSAGVLWVIEDRRGAWADWPEGVPTTHPPLCTPCGARAARECHYLARTLWVPLRVRRPQVIGVHGTPYRLDEDSGLLRPGGDDFVRYDQEPEIRWVLARQAAVALFDCTLLDPGVLLTT</sequence>
<gene>
    <name evidence="1" type="ORF">F0L17_09470</name>
</gene>
<keyword evidence="2" id="KW-1185">Reference proteome</keyword>
<organism evidence="1 2">
    <name type="scientific">Streptomyces taklimakanensis</name>
    <dbReference type="NCBI Taxonomy" id="2569853"/>
    <lineage>
        <taxon>Bacteria</taxon>
        <taxon>Bacillati</taxon>
        <taxon>Actinomycetota</taxon>
        <taxon>Actinomycetes</taxon>
        <taxon>Kitasatosporales</taxon>
        <taxon>Streptomycetaceae</taxon>
        <taxon>Streptomyces</taxon>
    </lineage>
</organism>